<dbReference type="EMBL" id="LCBL01000003">
    <property type="protein sequence ID" value="KKS09145.1"/>
    <property type="molecule type" value="Genomic_DNA"/>
</dbReference>
<dbReference type="InterPro" id="IPR000092">
    <property type="entry name" value="Polyprenyl_synt"/>
</dbReference>
<evidence type="ECO:0000313" key="8">
    <source>
        <dbReference type="Proteomes" id="UP000033869"/>
    </source>
</evidence>
<dbReference type="InterPro" id="IPR033749">
    <property type="entry name" value="Polyprenyl_synt_CS"/>
</dbReference>
<keyword evidence="4" id="KW-0479">Metal-binding</keyword>
<reference evidence="7 8" key="1">
    <citation type="journal article" date="2015" name="Nature">
        <title>rRNA introns, odd ribosomes, and small enigmatic genomes across a large radiation of phyla.</title>
        <authorList>
            <person name="Brown C.T."/>
            <person name="Hug L.A."/>
            <person name="Thomas B.C."/>
            <person name="Sharon I."/>
            <person name="Castelle C.J."/>
            <person name="Singh A."/>
            <person name="Wilkins M.J."/>
            <person name="Williams K.H."/>
            <person name="Banfield J.F."/>
        </authorList>
    </citation>
    <scope>NUCLEOTIDE SEQUENCE [LARGE SCALE GENOMIC DNA]</scope>
</reference>
<dbReference type="PANTHER" id="PTHR12001:SF85">
    <property type="entry name" value="SHORT CHAIN ISOPRENYL DIPHOSPHATE SYNTHASE"/>
    <property type="match status" value="1"/>
</dbReference>
<accession>A0A0G0W843</accession>
<evidence type="ECO:0000256" key="6">
    <source>
        <dbReference type="RuleBase" id="RU004466"/>
    </source>
</evidence>
<evidence type="ECO:0000256" key="5">
    <source>
        <dbReference type="ARBA" id="ARBA00022842"/>
    </source>
</evidence>
<dbReference type="InterPro" id="IPR008949">
    <property type="entry name" value="Isoprenoid_synthase_dom_sf"/>
</dbReference>
<comment type="caution">
    <text evidence="7">The sequence shown here is derived from an EMBL/GenBank/DDBJ whole genome shotgun (WGS) entry which is preliminary data.</text>
</comment>
<dbReference type="Pfam" id="PF00348">
    <property type="entry name" value="polyprenyl_synt"/>
    <property type="match status" value="1"/>
</dbReference>
<dbReference type="AlphaFoldDB" id="A0A0G0W843"/>
<name>A0A0G0W843_UNCC2</name>
<evidence type="ECO:0000256" key="1">
    <source>
        <dbReference type="ARBA" id="ARBA00001946"/>
    </source>
</evidence>
<dbReference type="SFLD" id="SFLDS00005">
    <property type="entry name" value="Isoprenoid_Synthase_Type_I"/>
    <property type="match status" value="1"/>
</dbReference>
<dbReference type="PROSITE" id="PS00444">
    <property type="entry name" value="POLYPRENYL_SYNTHASE_2"/>
    <property type="match status" value="1"/>
</dbReference>
<evidence type="ECO:0000256" key="4">
    <source>
        <dbReference type="ARBA" id="ARBA00022723"/>
    </source>
</evidence>
<keyword evidence="3 6" id="KW-0808">Transferase</keyword>
<dbReference type="Gene3D" id="1.10.600.10">
    <property type="entry name" value="Farnesyl Diphosphate Synthase"/>
    <property type="match status" value="1"/>
</dbReference>
<gene>
    <name evidence="7" type="ORF">UU65_C0003G0200</name>
</gene>
<keyword evidence="5" id="KW-0460">Magnesium</keyword>
<sequence>MPITKESVKTYLTQWSQAVDPVILDLLNDGVGARNHELLDHQMKVGGKRIRPGLAIASCLCLGGKLEDVIHAAASLEILHNYTLIIDDMIDHSDFRRNEPTVWAKYGNSMAQCAGIDYAVSVFQGANKSPNVSRLTELLAKTLKAIADGEITDVSFERSGRENEPFVTKNRYKNISKEDYFEMISKKTAVLLKASCEAGGICAGGHWQEILMLGNYGFNLGMAFQVQDDILDIFADEKSFGKKVGKDIIEKKLGNVVILLALEELSAEDKEKIHGVLNSNHPVTEGEVKKVIELIKKTKAKEKAAKIARNYVEKARGELKSLPKNEWRELLSGLANFVIEREK</sequence>
<dbReference type="CDD" id="cd00685">
    <property type="entry name" value="Trans_IPPS_HT"/>
    <property type="match status" value="1"/>
</dbReference>
<organism evidence="7 8">
    <name type="scientific">candidate division CPR2 bacterium GW2011_GWC1_41_48</name>
    <dbReference type="NCBI Taxonomy" id="1618344"/>
    <lineage>
        <taxon>Bacteria</taxon>
        <taxon>Bacteria division CPR2</taxon>
    </lineage>
</organism>
<evidence type="ECO:0000256" key="3">
    <source>
        <dbReference type="ARBA" id="ARBA00022679"/>
    </source>
</evidence>
<evidence type="ECO:0000313" key="7">
    <source>
        <dbReference type="EMBL" id="KKS09145.1"/>
    </source>
</evidence>
<protein>
    <submittedName>
        <fullName evidence="7">Geranyltranstransferase</fullName>
    </submittedName>
</protein>
<comment type="cofactor">
    <cofactor evidence="1">
        <name>Mg(2+)</name>
        <dbReference type="ChEBI" id="CHEBI:18420"/>
    </cofactor>
</comment>
<evidence type="ECO:0000256" key="2">
    <source>
        <dbReference type="ARBA" id="ARBA00006706"/>
    </source>
</evidence>
<dbReference type="GO" id="GO:0008299">
    <property type="term" value="P:isoprenoid biosynthetic process"/>
    <property type="evidence" value="ECO:0007669"/>
    <property type="project" value="InterPro"/>
</dbReference>
<dbReference type="SFLD" id="SFLDG01017">
    <property type="entry name" value="Polyprenyl_Transferase_Like"/>
    <property type="match status" value="1"/>
</dbReference>
<dbReference type="SUPFAM" id="SSF48576">
    <property type="entry name" value="Terpenoid synthases"/>
    <property type="match status" value="1"/>
</dbReference>
<dbReference type="GO" id="GO:0004659">
    <property type="term" value="F:prenyltransferase activity"/>
    <property type="evidence" value="ECO:0007669"/>
    <property type="project" value="InterPro"/>
</dbReference>
<proteinExistence type="inferred from homology"/>
<dbReference type="Proteomes" id="UP000033869">
    <property type="component" value="Unassembled WGS sequence"/>
</dbReference>
<dbReference type="PANTHER" id="PTHR12001">
    <property type="entry name" value="GERANYLGERANYL PYROPHOSPHATE SYNTHASE"/>
    <property type="match status" value="1"/>
</dbReference>
<comment type="similarity">
    <text evidence="2 6">Belongs to the FPP/GGPP synthase family.</text>
</comment>
<dbReference type="GO" id="GO:0046872">
    <property type="term" value="F:metal ion binding"/>
    <property type="evidence" value="ECO:0007669"/>
    <property type="project" value="UniProtKB-KW"/>
</dbReference>